<sequence>MNKQILFAISGALLFMPPAYAQSGAMMPKCDEAGMKMANDSVMKMTDASKKDMAMKEMAMAKDMMMKKDEKGCMMHMEKAMGVMK</sequence>
<dbReference type="RefSeq" id="WP_027317607.1">
    <property type="nucleotide sequence ID" value="NZ_JACIDC010000003.1"/>
</dbReference>
<keyword evidence="3" id="KW-1185">Reference proteome</keyword>
<evidence type="ECO:0008006" key="4">
    <source>
        <dbReference type="Google" id="ProtNLM"/>
    </source>
</evidence>
<organism evidence="2 3">
    <name type="scientific">Microvirga flocculans</name>
    <dbReference type="NCBI Taxonomy" id="217168"/>
    <lineage>
        <taxon>Bacteria</taxon>
        <taxon>Pseudomonadati</taxon>
        <taxon>Pseudomonadota</taxon>
        <taxon>Alphaproteobacteria</taxon>
        <taxon>Hyphomicrobiales</taxon>
        <taxon>Methylobacteriaceae</taxon>
        <taxon>Microvirga</taxon>
    </lineage>
</organism>
<name>A0A7W6IEH3_9HYPH</name>
<evidence type="ECO:0000313" key="2">
    <source>
        <dbReference type="EMBL" id="MBB4039671.1"/>
    </source>
</evidence>
<accession>A0A7W6IEH3</accession>
<feature type="chain" id="PRO_5031037646" description="Pentapeptide MXKDX repeat protein" evidence="1">
    <location>
        <begin position="22"/>
        <end position="85"/>
    </location>
</feature>
<proteinExistence type="predicted"/>
<dbReference type="Proteomes" id="UP000519439">
    <property type="component" value="Unassembled WGS sequence"/>
</dbReference>
<protein>
    <recommendedName>
        <fullName evidence="4">Pentapeptide MXKDX repeat protein</fullName>
    </recommendedName>
</protein>
<dbReference type="AlphaFoldDB" id="A0A7W6IEH3"/>
<evidence type="ECO:0000256" key="1">
    <source>
        <dbReference type="SAM" id="SignalP"/>
    </source>
</evidence>
<feature type="signal peptide" evidence="1">
    <location>
        <begin position="1"/>
        <end position="21"/>
    </location>
</feature>
<dbReference type="EMBL" id="JACIDC010000003">
    <property type="protein sequence ID" value="MBB4039671.1"/>
    <property type="molecule type" value="Genomic_DNA"/>
</dbReference>
<keyword evidence="1" id="KW-0732">Signal</keyword>
<evidence type="ECO:0000313" key="3">
    <source>
        <dbReference type="Proteomes" id="UP000519439"/>
    </source>
</evidence>
<reference evidence="2 3" key="1">
    <citation type="submission" date="2020-08" db="EMBL/GenBank/DDBJ databases">
        <title>Genomic Encyclopedia of Type Strains, Phase IV (KMG-IV): sequencing the most valuable type-strain genomes for metagenomic binning, comparative biology and taxonomic classification.</title>
        <authorList>
            <person name="Goeker M."/>
        </authorList>
    </citation>
    <scope>NUCLEOTIDE SEQUENCE [LARGE SCALE GENOMIC DNA]</scope>
    <source>
        <strain evidence="2 3">DSM 15743</strain>
    </source>
</reference>
<comment type="caution">
    <text evidence="2">The sequence shown here is derived from an EMBL/GenBank/DDBJ whole genome shotgun (WGS) entry which is preliminary data.</text>
</comment>
<gene>
    <name evidence="2" type="ORF">GGR34_001313</name>
</gene>